<sequence length="352" mass="41009">MTLADKILEFKLVFVSGLESLTGKIATKIFHYPQNLGMPIAPSYDVQQQAMVDYVSKLPNHSTMFPPPAAPVTLTQVIFGNFPEMSKIDRIFYEHKSDGFYNFYVPNYKNIFFLPDWLSQWLQIQFNISIDTTPLEIIQQSLFLGLVGFFFLVDFRMKMYWFLTINPYTRPWIYIISLTDWIQDVMTGLSPVMLGLDLTPSIVLGLTGKLADSLNHLVFTMPFLPSEGQPGKMIIDDQVKDVILFRYLPSLWYTHPIPNNLREFWYTERLDIYNFMKKNYAHLDIPFLPDRILKDISQNPQVTKPLAENFPHITDLSTNLVSHVSPETNQFLNFFVENRVDSIFEVMHKYIT</sequence>
<dbReference type="AlphaFoldDB" id="A0A8F5J9Y9"/>
<accession>A0A8F5J9Y9</accession>
<reference evidence="1" key="1">
    <citation type="submission" date="2021-03" db="EMBL/GenBank/DDBJ databases">
        <authorList>
            <person name="Xu Q."/>
            <person name="Chen N."/>
        </authorList>
    </citation>
    <scope>NUCLEOTIDE SEQUENCE</scope>
</reference>
<keyword evidence="1" id="KW-0150">Chloroplast</keyword>
<keyword evidence="1" id="KW-0934">Plastid</keyword>
<organism evidence="1">
    <name type="scientific">Chaetoceros laevisporus</name>
    <dbReference type="NCBI Taxonomy" id="1937691"/>
    <lineage>
        <taxon>Eukaryota</taxon>
        <taxon>Sar</taxon>
        <taxon>Stramenopiles</taxon>
        <taxon>Ochrophyta</taxon>
        <taxon>Bacillariophyta</taxon>
        <taxon>Coscinodiscophyceae</taxon>
        <taxon>Chaetocerotophycidae</taxon>
        <taxon>Chaetocerotales</taxon>
        <taxon>Chaetocerotaceae</taxon>
        <taxon>Chaetoceros</taxon>
    </lineage>
</organism>
<geneLocation type="chloroplast" evidence="1"/>
<proteinExistence type="predicted"/>
<evidence type="ECO:0000313" key="1">
    <source>
        <dbReference type="EMBL" id="QXM17847.1"/>
    </source>
</evidence>
<gene>
    <name evidence="1" type="primary">ycf89</name>
</gene>
<protein>
    <recommendedName>
        <fullName evidence="2">Ycf89</fullName>
    </recommendedName>
</protein>
<evidence type="ECO:0008006" key="2">
    <source>
        <dbReference type="Google" id="ProtNLM"/>
    </source>
</evidence>
<dbReference type="EMBL" id="MW845779">
    <property type="protein sequence ID" value="QXM17847.1"/>
    <property type="molecule type" value="Genomic_DNA"/>
</dbReference>
<name>A0A8F5J9Y9_9STRA</name>
<dbReference type="EMBL" id="MW845779">
    <property type="protein sequence ID" value="QXM17902.1"/>
    <property type="molecule type" value="Genomic_DNA"/>
</dbReference>